<dbReference type="EMBL" id="LJZR01000006">
    <property type="protein sequence ID" value="KPQ36521.1"/>
    <property type="molecule type" value="Genomic_DNA"/>
</dbReference>
<keyword evidence="1" id="KW-0808">Transferase</keyword>
<gene>
    <name evidence="1" type="ORF">HLUCCA11_06555</name>
</gene>
<sequence length="261" mass="29889">MSDRTFLGHRLVGSWLNTFVSVTGSRPHKPSFVVFDIGQSGCMLLAEWFRAHRKITFQEDILSQVVRFPRMSVYQHVRQSAGEIYGFNMTVEHLRQVQRMADPNQFMQDLVRGGCRVIYLSRKDALRHAIATLKTYSVNCRFDTDEPHNRSGKFTVDVSELVACLKYLDNQRVEAYAILHEIPHLSLTYEDDLVDSNHHRATADKLSNFLGVPSIHPVGGPLKLVHQQLSDIVNNYDELCEGLEASEYAYLLTDSRYLLTK</sequence>
<protein>
    <submittedName>
        <fullName evidence="1">Stf0 sulfotransferase</fullName>
    </submittedName>
</protein>
<reference evidence="1 2" key="1">
    <citation type="submission" date="2015-09" db="EMBL/GenBank/DDBJ databases">
        <title>Identification and resolution of microdiversity through metagenomic sequencing of parallel consortia.</title>
        <authorList>
            <person name="Nelson W.C."/>
            <person name="Romine M.F."/>
            <person name="Lindemann S.R."/>
        </authorList>
    </citation>
    <scope>NUCLEOTIDE SEQUENCE [LARGE SCALE GENOMIC DNA]</scope>
    <source>
        <strain evidence="1">Ana</strain>
    </source>
</reference>
<organism evidence="1 2">
    <name type="scientific">Phormidesmis priestleyi Ana</name>
    <dbReference type="NCBI Taxonomy" id="1666911"/>
    <lineage>
        <taxon>Bacteria</taxon>
        <taxon>Bacillati</taxon>
        <taxon>Cyanobacteriota</taxon>
        <taxon>Cyanophyceae</taxon>
        <taxon>Leptolyngbyales</taxon>
        <taxon>Leptolyngbyaceae</taxon>
        <taxon>Phormidesmis</taxon>
    </lineage>
</organism>
<dbReference type="InterPro" id="IPR027417">
    <property type="entry name" value="P-loop_NTPase"/>
</dbReference>
<name>A0A0P7ZN93_9CYAN</name>
<evidence type="ECO:0000313" key="2">
    <source>
        <dbReference type="Proteomes" id="UP000050465"/>
    </source>
</evidence>
<dbReference type="AlphaFoldDB" id="A0A0P7ZN93"/>
<dbReference type="GO" id="GO:0016740">
    <property type="term" value="F:transferase activity"/>
    <property type="evidence" value="ECO:0007669"/>
    <property type="project" value="UniProtKB-KW"/>
</dbReference>
<comment type="caution">
    <text evidence="1">The sequence shown here is derived from an EMBL/GenBank/DDBJ whole genome shotgun (WGS) entry which is preliminary data.</text>
</comment>
<accession>A0A0P7ZN93</accession>
<dbReference type="Gene3D" id="3.40.50.300">
    <property type="entry name" value="P-loop containing nucleotide triphosphate hydrolases"/>
    <property type="match status" value="1"/>
</dbReference>
<proteinExistence type="predicted"/>
<evidence type="ECO:0000313" key="1">
    <source>
        <dbReference type="EMBL" id="KPQ36521.1"/>
    </source>
</evidence>
<dbReference type="Proteomes" id="UP000050465">
    <property type="component" value="Unassembled WGS sequence"/>
</dbReference>